<comment type="caution">
    <text evidence="1">The sequence shown here is derived from an EMBL/GenBank/DDBJ whole genome shotgun (WGS) entry which is preliminary data.</text>
</comment>
<dbReference type="InterPro" id="IPR038056">
    <property type="entry name" value="YjbR-like_sf"/>
</dbReference>
<dbReference type="RefSeq" id="WP_155174338.1">
    <property type="nucleotide sequence ID" value="NZ_BAAAFL010000027.1"/>
</dbReference>
<organism evidence="1 2">
    <name type="scientific">Fulvivirga kasyanovii</name>
    <dbReference type="NCBI Taxonomy" id="396812"/>
    <lineage>
        <taxon>Bacteria</taxon>
        <taxon>Pseudomonadati</taxon>
        <taxon>Bacteroidota</taxon>
        <taxon>Cytophagia</taxon>
        <taxon>Cytophagales</taxon>
        <taxon>Fulvivirgaceae</taxon>
        <taxon>Fulvivirga</taxon>
    </lineage>
</organism>
<reference evidence="1 2" key="1">
    <citation type="submission" date="2019-02" db="EMBL/GenBank/DDBJ databases">
        <authorList>
            <person name="Goldberg S.R."/>
            <person name="Haltli B.A."/>
            <person name="Correa H."/>
            <person name="Russell K.G."/>
        </authorList>
    </citation>
    <scope>NUCLEOTIDE SEQUENCE [LARGE SCALE GENOMIC DNA]</scope>
    <source>
        <strain evidence="1 2">JCM 16186</strain>
    </source>
</reference>
<name>A0ABW9RT27_9BACT</name>
<sequence>MDIENFRDICIKKAGVTEEFPFDNQTLVFKVMTKMFALVDVDLFESANLKCDPERAVQLREQYAGIKPGYHMNKKHWNTVMMDGSVPDPLIVELIDHSYDLVVAGLTKKLRDELDMYNNTTKL</sequence>
<dbReference type="InterPro" id="IPR007351">
    <property type="entry name" value="YjbR"/>
</dbReference>
<dbReference type="EMBL" id="SMLW01000623">
    <property type="protein sequence ID" value="MTI27339.1"/>
    <property type="molecule type" value="Genomic_DNA"/>
</dbReference>
<keyword evidence="1" id="KW-0238">DNA-binding</keyword>
<keyword evidence="2" id="KW-1185">Reference proteome</keyword>
<gene>
    <name evidence="1" type="ORF">E1163_20455</name>
</gene>
<dbReference type="PANTHER" id="PTHR35145:SF1">
    <property type="entry name" value="CYTOPLASMIC PROTEIN"/>
    <property type="match status" value="1"/>
</dbReference>
<dbReference type="Proteomes" id="UP000798808">
    <property type="component" value="Unassembled WGS sequence"/>
</dbReference>
<dbReference type="SUPFAM" id="SSF142906">
    <property type="entry name" value="YjbR-like"/>
    <property type="match status" value="1"/>
</dbReference>
<dbReference type="GO" id="GO:0003677">
    <property type="term" value="F:DNA binding"/>
    <property type="evidence" value="ECO:0007669"/>
    <property type="project" value="UniProtKB-KW"/>
</dbReference>
<protein>
    <submittedName>
        <fullName evidence="1">MmcQ/YjbR family DNA-binding protein</fullName>
    </submittedName>
</protein>
<dbReference type="PANTHER" id="PTHR35145">
    <property type="entry name" value="CYTOPLASMIC PROTEIN-RELATED"/>
    <property type="match status" value="1"/>
</dbReference>
<dbReference type="InterPro" id="IPR058532">
    <property type="entry name" value="YjbR/MT2646/Rv2570-like"/>
</dbReference>
<dbReference type="Gene3D" id="3.90.1150.30">
    <property type="match status" value="1"/>
</dbReference>
<proteinExistence type="predicted"/>
<dbReference type="Pfam" id="PF04237">
    <property type="entry name" value="YjbR"/>
    <property type="match status" value="1"/>
</dbReference>
<evidence type="ECO:0000313" key="1">
    <source>
        <dbReference type="EMBL" id="MTI27339.1"/>
    </source>
</evidence>
<accession>A0ABW9RT27</accession>
<evidence type="ECO:0000313" key="2">
    <source>
        <dbReference type="Proteomes" id="UP000798808"/>
    </source>
</evidence>